<keyword evidence="4" id="KW-1185">Reference proteome</keyword>
<dbReference type="PANTHER" id="PTHR30404">
    <property type="entry name" value="N-ACETYLMURAMOYL-L-ALANINE AMIDASE"/>
    <property type="match status" value="1"/>
</dbReference>
<dbReference type="InterPro" id="IPR050695">
    <property type="entry name" value="N-acetylmuramoyl_amidase_3"/>
</dbReference>
<dbReference type="Gene3D" id="3.40.630.40">
    <property type="entry name" value="Zn-dependent exopeptidases"/>
    <property type="match status" value="1"/>
</dbReference>
<dbReference type="InterPro" id="IPR036366">
    <property type="entry name" value="PGBDSf"/>
</dbReference>
<dbReference type="InterPro" id="IPR002477">
    <property type="entry name" value="Peptidoglycan-bd-like"/>
</dbReference>
<comment type="caution">
    <text evidence="3">The sequence shown here is derived from an EMBL/GenBank/DDBJ whole genome shotgun (WGS) entry which is preliminary data.</text>
</comment>
<dbReference type="RefSeq" id="WP_311554205.1">
    <property type="nucleotide sequence ID" value="NZ_JAVREJ010000001.1"/>
</dbReference>
<sequence length="390" mass="42610">MQPLRRGDTGPAVVEIHRMLSQFGLLGDATDGPADHFDQVVEHAVRAFQQQRGLITDGIVGPATYRALREAGWTLGDRMLALLISTPMSGDDVVALQEQLLELGYDTGRPSGVFDEQTERGLRAFQRDYCDISDGVCGPSTLRALRQLGARRVKGGRPHLLREQELLRQAGPRLRGKRIVIDAAHGGPNRGVTVAGVTEADLMWDLARRLEGRMAATGMEALLTRREDTCPTEAERAAFANAAGADLVLSLHVDANRSMHAQGLATFHFGNGSGITSTVGEALAGFIHRELTSRTAMLDLGTQARTWELLRLTRMPTVRVEIGYLTNLGDRRRLLDPAFRDVVAEGVLVGVKRLYLQGQDDQPTGTFTFSDVLARELAREDTAPAISRRS</sequence>
<dbReference type="EC" id="3.5.1.28" evidence="3"/>
<dbReference type="SUPFAM" id="SSF47090">
    <property type="entry name" value="PGBD-like"/>
    <property type="match status" value="2"/>
</dbReference>
<name>A0ABU2N5G8_9PSEU</name>
<accession>A0ABU2N5G8</accession>
<dbReference type="Gene3D" id="1.10.101.10">
    <property type="entry name" value="PGBD-like superfamily/PGBD"/>
    <property type="match status" value="2"/>
</dbReference>
<feature type="domain" description="MurNAc-LAA" evidence="2">
    <location>
        <begin position="237"/>
        <end position="352"/>
    </location>
</feature>
<proteinExistence type="predicted"/>
<dbReference type="InterPro" id="IPR002508">
    <property type="entry name" value="MurNAc-LAA_cat"/>
</dbReference>
<organism evidence="3 4">
    <name type="scientific">Pseudonocardia charpentierae</name>
    <dbReference type="NCBI Taxonomy" id="3075545"/>
    <lineage>
        <taxon>Bacteria</taxon>
        <taxon>Bacillati</taxon>
        <taxon>Actinomycetota</taxon>
        <taxon>Actinomycetes</taxon>
        <taxon>Pseudonocardiales</taxon>
        <taxon>Pseudonocardiaceae</taxon>
        <taxon>Pseudonocardia</taxon>
    </lineage>
</organism>
<dbReference type="Pfam" id="PF01471">
    <property type="entry name" value="PG_binding_1"/>
    <property type="match status" value="2"/>
</dbReference>
<reference evidence="4" key="1">
    <citation type="submission" date="2023-07" db="EMBL/GenBank/DDBJ databases">
        <title>30 novel species of actinomycetes from the DSMZ collection.</title>
        <authorList>
            <person name="Nouioui I."/>
        </authorList>
    </citation>
    <scope>NUCLEOTIDE SEQUENCE [LARGE SCALE GENOMIC DNA]</scope>
    <source>
        <strain evidence="4">DSM 45834</strain>
    </source>
</reference>
<evidence type="ECO:0000259" key="2">
    <source>
        <dbReference type="SMART" id="SM00646"/>
    </source>
</evidence>
<evidence type="ECO:0000313" key="3">
    <source>
        <dbReference type="EMBL" id="MDT0348308.1"/>
    </source>
</evidence>
<evidence type="ECO:0000313" key="4">
    <source>
        <dbReference type="Proteomes" id="UP001183202"/>
    </source>
</evidence>
<dbReference type="PANTHER" id="PTHR30404:SF0">
    <property type="entry name" value="N-ACETYLMURAMOYL-L-ALANINE AMIDASE AMIC"/>
    <property type="match status" value="1"/>
</dbReference>
<protein>
    <submittedName>
        <fullName evidence="3">N-acetylmuramoyl-L-alanine amidase</fullName>
        <ecNumber evidence="3">3.5.1.28</ecNumber>
    </submittedName>
</protein>
<dbReference type="GO" id="GO:0008745">
    <property type="term" value="F:N-acetylmuramoyl-L-alanine amidase activity"/>
    <property type="evidence" value="ECO:0007669"/>
    <property type="project" value="UniProtKB-EC"/>
</dbReference>
<dbReference type="CDD" id="cd02696">
    <property type="entry name" value="MurNAc-LAA"/>
    <property type="match status" value="1"/>
</dbReference>
<keyword evidence="1 3" id="KW-0378">Hydrolase</keyword>
<dbReference type="EMBL" id="JAVREJ010000001">
    <property type="protein sequence ID" value="MDT0348308.1"/>
    <property type="molecule type" value="Genomic_DNA"/>
</dbReference>
<dbReference type="SUPFAM" id="SSF53187">
    <property type="entry name" value="Zn-dependent exopeptidases"/>
    <property type="match status" value="1"/>
</dbReference>
<evidence type="ECO:0000256" key="1">
    <source>
        <dbReference type="ARBA" id="ARBA00022801"/>
    </source>
</evidence>
<dbReference type="Pfam" id="PF01520">
    <property type="entry name" value="Amidase_3"/>
    <property type="match status" value="1"/>
</dbReference>
<gene>
    <name evidence="3" type="ORF">RM445_02065</name>
</gene>
<dbReference type="Proteomes" id="UP001183202">
    <property type="component" value="Unassembled WGS sequence"/>
</dbReference>
<dbReference type="SMART" id="SM00646">
    <property type="entry name" value="Ami_3"/>
    <property type="match status" value="1"/>
</dbReference>
<dbReference type="InterPro" id="IPR036365">
    <property type="entry name" value="PGBD-like_sf"/>
</dbReference>